<sequence>MGKRCHIHPDQSGDTSKRALQGRGRIFRCHSHLSGAYFFKASFDAGDIRLWTSTPQSQRVLTPAHNPAFYG</sequence>
<proteinExistence type="predicted"/>
<dbReference type="AlphaFoldDB" id="A0A1M5AUP5"/>
<keyword evidence="2" id="KW-1185">Reference proteome</keyword>
<name>A0A1M5AUP5_9BACT</name>
<accession>A0A1M5AUP5</accession>
<dbReference type="Proteomes" id="UP000184041">
    <property type="component" value="Unassembled WGS sequence"/>
</dbReference>
<protein>
    <submittedName>
        <fullName evidence="1">Uncharacterized protein</fullName>
    </submittedName>
</protein>
<gene>
    <name evidence="1" type="ORF">SAMN05443144_107179</name>
</gene>
<organism evidence="1 2">
    <name type="scientific">Fodinibius roseus</name>
    <dbReference type="NCBI Taxonomy" id="1194090"/>
    <lineage>
        <taxon>Bacteria</taxon>
        <taxon>Pseudomonadati</taxon>
        <taxon>Balneolota</taxon>
        <taxon>Balneolia</taxon>
        <taxon>Balneolales</taxon>
        <taxon>Balneolaceae</taxon>
        <taxon>Fodinibius</taxon>
    </lineage>
</organism>
<evidence type="ECO:0000313" key="2">
    <source>
        <dbReference type="Proteomes" id="UP000184041"/>
    </source>
</evidence>
<evidence type="ECO:0000313" key="1">
    <source>
        <dbReference type="EMBL" id="SHF33940.1"/>
    </source>
</evidence>
<reference evidence="1 2" key="1">
    <citation type="submission" date="2016-11" db="EMBL/GenBank/DDBJ databases">
        <authorList>
            <person name="Jaros S."/>
            <person name="Januszkiewicz K."/>
            <person name="Wedrychowicz H."/>
        </authorList>
    </citation>
    <scope>NUCLEOTIDE SEQUENCE [LARGE SCALE GENOMIC DNA]</scope>
    <source>
        <strain evidence="1 2">DSM 21986</strain>
    </source>
</reference>
<dbReference type="EMBL" id="FQUS01000007">
    <property type="protein sequence ID" value="SHF33940.1"/>
    <property type="molecule type" value="Genomic_DNA"/>
</dbReference>